<evidence type="ECO:0000313" key="1">
    <source>
        <dbReference type="EMBL" id="MEI4829433.1"/>
    </source>
</evidence>
<organism evidence="1 2">
    <name type="scientific">Bacillus yunxiaonensis</name>
    <dbReference type="NCBI Taxonomy" id="3127665"/>
    <lineage>
        <taxon>Bacteria</taxon>
        <taxon>Bacillati</taxon>
        <taxon>Bacillota</taxon>
        <taxon>Bacilli</taxon>
        <taxon>Bacillales</taxon>
        <taxon>Bacillaceae</taxon>
        <taxon>Bacillus</taxon>
    </lineage>
</organism>
<name>A0ABU8FU20_9BACI</name>
<dbReference type="RefSeq" id="WP_336481796.1">
    <property type="nucleotide sequence ID" value="NZ_JBAWSV010000002.1"/>
</dbReference>
<gene>
    <name evidence="1" type="ORF">WAX78_08185</name>
</gene>
<proteinExistence type="predicted"/>
<dbReference type="EMBL" id="JBAWSV010000002">
    <property type="protein sequence ID" value="MEI4829433.1"/>
    <property type="molecule type" value="Genomic_DNA"/>
</dbReference>
<evidence type="ECO:0000313" key="2">
    <source>
        <dbReference type="Proteomes" id="UP001367922"/>
    </source>
</evidence>
<protein>
    <submittedName>
        <fullName evidence="1">Uncharacterized protein</fullName>
    </submittedName>
</protein>
<reference evidence="1 2" key="1">
    <citation type="submission" date="2024-01" db="EMBL/GenBank/DDBJ databases">
        <title>Seven novel Bacillus-like species.</title>
        <authorList>
            <person name="Liu G."/>
        </authorList>
    </citation>
    <scope>NUCLEOTIDE SEQUENCE [LARGE SCALE GENOMIC DNA]</scope>
    <source>
        <strain evidence="1 2">FJAT-53711</strain>
    </source>
</reference>
<comment type="caution">
    <text evidence="1">The sequence shown here is derived from an EMBL/GenBank/DDBJ whole genome shotgun (WGS) entry which is preliminary data.</text>
</comment>
<keyword evidence="2" id="KW-1185">Reference proteome</keyword>
<accession>A0ABU8FU20</accession>
<dbReference type="Proteomes" id="UP001367922">
    <property type="component" value="Unassembled WGS sequence"/>
</dbReference>
<sequence>MKKAVFSLMVIMTAFTMVLGVQSTDIKQGTPVVEDAHGDTG</sequence>